<sequence>MSAKRTERLLNLTICLLAARRFLTKEQIRAAVTAYAECPTVEAFERMFERDKDELRELGIPLETGTHEALFGDEVGYRIDRGAYALPEVTFTPEELAVLGLAARAWRQASLSHAAGTALLKLRAAGVDPDETAMAGLEPRVGDDPALQPLWSASFEGRPVSFDYRTPPSDTPARRRVEPWGLGVRNGKWYLVGFDVDRQASRVFRLSRITGPIKVTGAPGSVVKPPEVDIREELRRMMPAAPRETAVVRARPGSAYGLRSRAGSIALAAETGGEWDTLHVEFTSAETLVEELVSYGAAVVVDGPDEVRDGVVARLRALAGVA</sequence>
<name>A0ABN1GXM2_9ACTN</name>
<dbReference type="InterPro" id="IPR026881">
    <property type="entry name" value="WYL_dom"/>
</dbReference>
<reference evidence="3 4" key="1">
    <citation type="journal article" date="2019" name="Int. J. Syst. Evol. Microbiol.">
        <title>The Global Catalogue of Microorganisms (GCM) 10K type strain sequencing project: providing services to taxonomists for standard genome sequencing and annotation.</title>
        <authorList>
            <consortium name="The Broad Institute Genomics Platform"/>
            <consortium name="The Broad Institute Genome Sequencing Center for Infectious Disease"/>
            <person name="Wu L."/>
            <person name="Ma J."/>
        </authorList>
    </citation>
    <scope>NUCLEOTIDE SEQUENCE [LARGE SCALE GENOMIC DNA]</scope>
    <source>
        <strain evidence="3 4">JCM 10671</strain>
    </source>
</reference>
<dbReference type="InterPro" id="IPR051534">
    <property type="entry name" value="CBASS_pafABC_assoc_protein"/>
</dbReference>
<protein>
    <submittedName>
        <fullName evidence="3">WYL domain-containing protein</fullName>
    </submittedName>
</protein>
<proteinExistence type="predicted"/>
<feature type="domain" description="WYL" evidence="1">
    <location>
        <begin position="146"/>
        <end position="210"/>
    </location>
</feature>
<dbReference type="Proteomes" id="UP001500957">
    <property type="component" value="Unassembled WGS sequence"/>
</dbReference>
<evidence type="ECO:0000259" key="1">
    <source>
        <dbReference type="Pfam" id="PF13280"/>
    </source>
</evidence>
<keyword evidence="4" id="KW-1185">Reference proteome</keyword>
<comment type="caution">
    <text evidence="3">The sequence shown here is derived from an EMBL/GenBank/DDBJ whole genome shotgun (WGS) entry which is preliminary data.</text>
</comment>
<evidence type="ECO:0000313" key="3">
    <source>
        <dbReference type="EMBL" id="GAA0622698.1"/>
    </source>
</evidence>
<accession>A0ABN1GXM2</accession>
<dbReference type="Pfam" id="PF25583">
    <property type="entry name" value="WCX"/>
    <property type="match status" value="1"/>
</dbReference>
<dbReference type="PROSITE" id="PS52050">
    <property type="entry name" value="WYL"/>
    <property type="match status" value="1"/>
</dbReference>
<organism evidence="3 4">
    <name type="scientific">Sporichthya brevicatena</name>
    <dbReference type="NCBI Taxonomy" id="171442"/>
    <lineage>
        <taxon>Bacteria</taxon>
        <taxon>Bacillati</taxon>
        <taxon>Actinomycetota</taxon>
        <taxon>Actinomycetes</taxon>
        <taxon>Sporichthyales</taxon>
        <taxon>Sporichthyaceae</taxon>
        <taxon>Sporichthya</taxon>
    </lineage>
</organism>
<dbReference type="EMBL" id="BAAAHE010000021">
    <property type="protein sequence ID" value="GAA0622698.1"/>
    <property type="molecule type" value="Genomic_DNA"/>
</dbReference>
<gene>
    <name evidence="3" type="ORF">GCM10009547_27060</name>
</gene>
<dbReference type="PANTHER" id="PTHR34580:SF3">
    <property type="entry name" value="PROTEIN PAFB"/>
    <property type="match status" value="1"/>
</dbReference>
<dbReference type="Pfam" id="PF13280">
    <property type="entry name" value="WYL"/>
    <property type="match status" value="1"/>
</dbReference>
<evidence type="ECO:0000313" key="4">
    <source>
        <dbReference type="Proteomes" id="UP001500957"/>
    </source>
</evidence>
<dbReference type="InterPro" id="IPR057727">
    <property type="entry name" value="WCX_dom"/>
</dbReference>
<feature type="domain" description="WCX" evidence="2">
    <location>
        <begin position="243"/>
        <end position="319"/>
    </location>
</feature>
<dbReference type="PANTHER" id="PTHR34580">
    <property type="match status" value="1"/>
</dbReference>
<evidence type="ECO:0000259" key="2">
    <source>
        <dbReference type="Pfam" id="PF25583"/>
    </source>
</evidence>
<dbReference type="RefSeq" id="WP_344605563.1">
    <property type="nucleotide sequence ID" value="NZ_BAAAHE010000021.1"/>
</dbReference>